<comment type="similarity">
    <text evidence="3">Belongs to the PBDC1 family.</text>
</comment>
<keyword evidence="5" id="KW-0175">Coiled coil</keyword>
<gene>
    <name evidence="7" type="ORF">FB45DRAFT_938067</name>
</gene>
<dbReference type="PANTHER" id="PTHR13410">
    <property type="entry name" value="PROTEIN PBDC1"/>
    <property type="match status" value="1"/>
</dbReference>
<name>A0AAD7B9R4_9AGAR</name>
<dbReference type="AlphaFoldDB" id="A0AAD7B9R4"/>
<dbReference type="Proteomes" id="UP001221142">
    <property type="component" value="Unassembled WGS sequence"/>
</dbReference>
<dbReference type="InterPro" id="IPR021148">
    <property type="entry name" value="Polysacc_synth_dom"/>
</dbReference>
<dbReference type="GO" id="GO:0005737">
    <property type="term" value="C:cytoplasm"/>
    <property type="evidence" value="ECO:0007669"/>
    <property type="project" value="UniProtKB-SubCell"/>
</dbReference>
<evidence type="ECO:0000256" key="1">
    <source>
        <dbReference type="ARBA" id="ARBA00004496"/>
    </source>
</evidence>
<dbReference type="PANTHER" id="PTHR13410:SF9">
    <property type="entry name" value="PROTEIN PBDC1"/>
    <property type="match status" value="1"/>
</dbReference>
<proteinExistence type="inferred from homology"/>
<dbReference type="Gene3D" id="1.10.3560.10">
    <property type="entry name" value="yst0336 like domain"/>
    <property type="match status" value="1"/>
</dbReference>
<comment type="subcellular location">
    <subcellularLocation>
        <location evidence="1">Cytoplasm</location>
    </subcellularLocation>
</comment>
<evidence type="ECO:0000256" key="3">
    <source>
        <dbReference type="ARBA" id="ARBA00061201"/>
    </source>
</evidence>
<evidence type="ECO:0000256" key="2">
    <source>
        <dbReference type="ARBA" id="ARBA00022490"/>
    </source>
</evidence>
<feature type="domain" description="Polysaccharide biosynthesis" evidence="6">
    <location>
        <begin position="18"/>
        <end position="148"/>
    </location>
</feature>
<evidence type="ECO:0000256" key="5">
    <source>
        <dbReference type="SAM" id="Coils"/>
    </source>
</evidence>
<feature type="coiled-coil region" evidence="5">
    <location>
        <begin position="143"/>
        <end position="173"/>
    </location>
</feature>
<dbReference type="EMBL" id="JARKIF010000027">
    <property type="protein sequence ID" value="KAJ7614123.1"/>
    <property type="molecule type" value="Genomic_DNA"/>
</dbReference>
<organism evidence="7 8">
    <name type="scientific">Roridomyces roridus</name>
    <dbReference type="NCBI Taxonomy" id="1738132"/>
    <lineage>
        <taxon>Eukaryota</taxon>
        <taxon>Fungi</taxon>
        <taxon>Dikarya</taxon>
        <taxon>Basidiomycota</taxon>
        <taxon>Agaricomycotina</taxon>
        <taxon>Agaricomycetes</taxon>
        <taxon>Agaricomycetidae</taxon>
        <taxon>Agaricales</taxon>
        <taxon>Marasmiineae</taxon>
        <taxon>Mycenaceae</taxon>
        <taxon>Roridomyces</taxon>
    </lineage>
</organism>
<dbReference type="InterPro" id="IPR023139">
    <property type="entry name" value="PBDC1-like_dom_sf"/>
</dbReference>
<keyword evidence="8" id="KW-1185">Reference proteome</keyword>
<sequence length="174" mass="20170">MATSKSFDPNQAQNLIEIEKQFAVKAVEQAQTYWNLLEKVQPKELKLTKLDDEIFEETMKTFPELAEDNYAKLTKLDEEGMKNPEGKERWRLFIESYKKKVKDYNFGSLIRTDARQEYGETNTIFVTRIQFYAIEIARNRLGLNDAAHELAKAEAVKEAEKKEKEAAAAAKKKK</sequence>
<evidence type="ECO:0000313" key="7">
    <source>
        <dbReference type="EMBL" id="KAJ7614123.1"/>
    </source>
</evidence>
<evidence type="ECO:0000259" key="6">
    <source>
        <dbReference type="Pfam" id="PF04669"/>
    </source>
</evidence>
<accession>A0AAD7B9R4</accession>
<dbReference type="InterPro" id="IPR008476">
    <property type="entry name" value="PBDC1_metazoa/fungi"/>
</dbReference>
<keyword evidence="2" id="KW-0963">Cytoplasm</keyword>
<reference evidence="7" key="1">
    <citation type="submission" date="2023-03" db="EMBL/GenBank/DDBJ databases">
        <title>Massive genome expansion in bonnet fungi (Mycena s.s.) driven by repeated elements and novel gene families across ecological guilds.</title>
        <authorList>
            <consortium name="Lawrence Berkeley National Laboratory"/>
            <person name="Harder C.B."/>
            <person name="Miyauchi S."/>
            <person name="Viragh M."/>
            <person name="Kuo A."/>
            <person name="Thoen E."/>
            <person name="Andreopoulos B."/>
            <person name="Lu D."/>
            <person name="Skrede I."/>
            <person name="Drula E."/>
            <person name="Henrissat B."/>
            <person name="Morin E."/>
            <person name="Kohler A."/>
            <person name="Barry K."/>
            <person name="LaButti K."/>
            <person name="Morin E."/>
            <person name="Salamov A."/>
            <person name="Lipzen A."/>
            <person name="Mereny Z."/>
            <person name="Hegedus B."/>
            <person name="Baldrian P."/>
            <person name="Stursova M."/>
            <person name="Weitz H."/>
            <person name="Taylor A."/>
            <person name="Grigoriev I.V."/>
            <person name="Nagy L.G."/>
            <person name="Martin F."/>
            <person name="Kauserud H."/>
        </authorList>
    </citation>
    <scope>NUCLEOTIDE SEQUENCE</scope>
    <source>
        <strain evidence="7">9284</strain>
    </source>
</reference>
<comment type="caution">
    <text evidence="7">The sequence shown here is derived from an EMBL/GenBank/DDBJ whole genome shotgun (WGS) entry which is preliminary data.</text>
</comment>
<dbReference type="Pfam" id="PF04669">
    <property type="entry name" value="PBDC1"/>
    <property type="match status" value="1"/>
</dbReference>
<evidence type="ECO:0000313" key="8">
    <source>
        <dbReference type="Proteomes" id="UP001221142"/>
    </source>
</evidence>
<protein>
    <recommendedName>
        <fullName evidence="4">Protein PBDC1 homolog</fullName>
    </recommendedName>
</protein>
<dbReference type="FunFam" id="1.10.3560.10:FF:000001">
    <property type="entry name" value="Protein PBDC1 homolog"/>
    <property type="match status" value="1"/>
</dbReference>
<evidence type="ECO:0000256" key="4">
    <source>
        <dbReference type="ARBA" id="ARBA00069779"/>
    </source>
</evidence>